<keyword evidence="3" id="KW-1185">Reference proteome</keyword>
<sequence>MSQANLFDEPEEERSPAEDAIPARPPLNFDGLLVETRRKFEAAHSTFDDQVRAALKQLTLAAGRGMANLEYLRWFNGELPWVPRRFLSIDEAARCFLRLSRDGHVYQSQVARKNEYVWYLAGIEPDPIEDEPSQVPIAEEEIIPF</sequence>
<protein>
    <submittedName>
        <fullName evidence="2">Uncharacterized protein</fullName>
    </submittedName>
</protein>
<evidence type="ECO:0000313" key="3">
    <source>
        <dbReference type="Proteomes" id="UP000676194"/>
    </source>
</evidence>
<evidence type="ECO:0000313" key="2">
    <source>
        <dbReference type="EMBL" id="QVL32325.1"/>
    </source>
</evidence>
<evidence type="ECO:0000256" key="1">
    <source>
        <dbReference type="SAM" id="MobiDB-lite"/>
    </source>
</evidence>
<dbReference type="AlphaFoldDB" id="A0A8E6B560"/>
<feature type="region of interest" description="Disordered" evidence="1">
    <location>
        <begin position="1"/>
        <end position="25"/>
    </location>
</feature>
<reference evidence="2" key="1">
    <citation type="submission" date="2021-05" db="EMBL/GenBank/DDBJ databases">
        <title>Complete genome sequence of the cellulolytic planctomycete Telmatocola sphagniphila SP2T and characterization of the first cellulase from planctomycetes.</title>
        <authorList>
            <person name="Rakitin A.L."/>
            <person name="Beletsky A.V."/>
            <person name="Naumoff D.G."/>
            <person name="Kulichevskaya I.S."/>
            <person name="Mardanov A.V."/>
            <person name="Ravin N.V."/>
            <person name="Dedysh S.N."/>
        </authorList>
    </citation>
    <scope>NUCLEOTIDE SEQUENCE</scope>
    <source>
        <strain evidence="2">SP2T</strain>
    </source>
</reference>
<proteinExistence type="predicted"/>
<dbReference type="Proteomes" id="UP000676194">
    <property type="component" value="Chromosome"/>
</dbReference>
<dbReference type="RefSeq" id="WP_213497174.1">
    <property type="nucleotide sequence ID" value="NZ_CP074694.1"/>
</dbReference>
<gene>
    <name evidence="2" type="ORF">KIH39_26420</name>
</gene>
<organism evidence="2 3">
    <name type="scientific">Telmatocola sphagniphila</name>
    <dbReference type="NCBI Taxonomy" id="1123043"/>
    <lineage>
        <taxon>Bacteria</taxon>
        <taxon>Pseudomonadati</taxon>
        <taxon>Planctomycetota</taxon>
        <taxon>Planctomycetia</taxon>
        <taxon>Gemmatales</taxon>
        <taxon>Gemmataceae</taxon>
    </lineage>
</organism>
<name>A0A8E6B560_9BACT</name>
<dbReference type="EMBL" id="CP074694">
    <property type="protein sequence ID" value="QVL32325.1"/>
    <property type="molecule type" value="Genomic_DNA"/>
</dbReference>
<accession>A0A8E6B560</accession>
<dbReference type="KEGG" id="tsph:KIH39_26420"/>